<evidence type="ECO:0000256" key="3">
    <source>
        <dbReference type="SAM" id="SignalP"/>
    </source>
</evidence>
<feature type="region of interest" description="Disordered" evidence="1">
    <location>
        <begin position="177"/>
        <end position="198"/>
    </location>
</feature>
<feature type="region of interest" description="Disordered" evidence="1">
    <location>
        <begin position="254"/>
        <end position="284"/>
    </location>
</feature>
<evidence type="ECO:0000256" key="2">
    <source>
        <dbReference type="SAM" id="Phobius"/>
    </source>
</evidence>
<keyword evidence="2" id="KW-1133">Transmembrane helix</keyword>
<sequence length="476" mass="51658">MARTTSWIYLGIRKPLIATILLLQLLSLVSLVQCYPGGVSRGQLSPQLARGTVVVTRENLSSPSIISRQRRRRDPGIGEGFAFKMEGRSPAECKAKGLVICGDTCVEQCCNAAKGSSCPANSSCMSSGEREYCCEKGYADLSPSAIACLDIHDSSKPAASRTQASSDISGIVQTTHSVEARSEQTSATTSETDSAFNKKGKDSAALVGGLIGGVIGFVIVGICVSCTARYYRQKLIEEKEAELHLWEGDNTSMMHESDRGSGISLSSGSSSSSGQSGRNWARRTDNSLSSSMLSSWSKSTFSDKHPHLEKNSEIVVMKLETISRSGGRSYTRESVMGQRMSELDVPLATATSRGVSKPFDWRSCQPRDQLSISEVSQAQEGWKHSLPWIPLDLSLLPMSSPILGPWSDSRRSTVNFNQRRSQRLSFMLDLPSIPPTPKLHGKRVLTRMSGALGLPNNDQNLQPLIQKPPHALLSMI</sequence>
<evidence type="ECO:0000313" key="5">
    <source>
        <dbReference type="Proteomes" id="UP000267821"/>
    </source>
</evidence>
<dbReference type="OrthoDB" id="5410682at2759"/>
<dbReference type="AlphaFoldDB" id="A0A3N4LU73"/>
<proteinExistence type="predicted"/>
<dbReference type="InParanoid" id="A0A3N4LU73"/>
<name>A0A3N4LU73_9PEZI</name>
<keyword evidence="2" id="KW-0812">Transmembrane</keyword>
<feature type="compositionally biased region" description="Polar residues" evidence="1">
    <location>
        <begin position="177"/>
        <end position="195"/>
    </location>
</feature>
<protein>
    <submittedName>
        <fullName evidence="4">Uncharacterized protein</fullName>
    </submittedName>
</protein>
<keyword evidence="5" id="KW-1185">Reference proteome</keyword>
<dbReference type="EMBL" id="ML121534">
    <property type="protein sequence ID" value="RPB26464.1"/>
    <property type="molecule type" value="Genomic_DNA"/>
</dbReference>
<feature type="signal peptide" evidence="3">
    <location>
        <begin position="1"/>
        <end position="34"/>
    </location>
</feature>
<keyword evidence="3" id="KW-0732">Signal</keyword>
<evidence type="ECO:0000313" key="4">
    <source>
        <dbReference type="EMBL" id="RPB26464.1"/>
    </source>
</evidence>
<feature type="transmembrane region" description="Helical" evidence="2">
    <location>
        <begin position="204"/>
        <end position="231"/>
    </location>
</feature>
<reference evidence="4 5" key="1">
    <citation type="journal article" date="2018" name="Nat. Ecol. Evol.">
        <title>Pezizomycetes genomes reveal the molecular basis of ectomycorrhizal truffle lifestyle.</title>
        <authorList>
            <person name="Murat C."/>
            <person name="Payen T."/>
            <person name="Noel B."/>
            <person name="Kuo A."/>
            <person name="Morin E."/>
            <person name="Chen J."/>
            <person name="Kohler A."/>
            <person name="Krizsan K."/>
            <person name="Balestrini R."/>
            <person name="Da Silva C."/>
            <person name="Montanini B."/>
            <person name="Hainaut M."/>
            <person name="Levati E."/>
            <person name="Barry K.W."/>
            <person name="Belfiori B."/>
            <person name="Cichocki N."/>
            <person name="Clum A."/>
            <person name="Dockter R.B."/>
            <person name="Fauchery L."/>
            <person name="Guy J."/>
            <person name="Iotti M."/>
            <person name="Le Tacon F."/>
            <person name="Lindquist E.A."/>
            <person name="Lipzen A."/>
            <person name="Malagnac F."/>
            <person name="Mello A."/>
            <person name="Molinier V."/>
            <person name="Miyauchi S."/>
            <person name="Poulain J."/>
            <person name="Riccioni C."/>
            <person name="Rubini A."/>
            <person name="Sitrit Y."/>
            <person name="Splivallo R."/>
            <person name="Traeger S."/>
            <person name="Wang M."/>
            <person name="Zifcakova L."/>
            <person name="Wipf D."/>
            <person name="Zambonelli A."/>
            <person name="Paolocci F."/>
            <person name="Nowrousian M."/>
            <person name="Ottonello S."/>
            <person name="Baldrian P."/>
            <person name="Spatafora J.W."/>
            <person name="Henrissat B."/>
            <person name="Nagy L.G."/>
            <person name="Aury J.M."/>
            <person name="Wincker P."/>
            <person name="Grigoriev I.V."/>
            <person name="Bonfante P."/>
            <person name="Martin F.M."/>
        </authorList>
    </citation>
    <scope>NUCLEOTIDE SEQUENCE [LARGE SCALE GENOMIC DNA]</scope>
    <source>
        <strain evidence="4 5">ATCC MYA-4762</strain>
    </source>
</reference>
<accession>A0A3N4LU73</accession>
<evidence type="ECO:0000256" key="1">
    <source>
        <dbReference type="SAM" id="MobiDB-lite"/>
    </source>
</evidence>
<feature type="compositionally biased region" description="Low complexity" evidence="1">
    <location>
        <begin position="260"/>
        <end position="277"/>
    </location>
</feature>
<gene>
    <name evidence="4" type="ORF">L211DRAFT_847114</name>
</gene>
<keyword evidence="2" id="KW-0472">Membrane</keyword>
<feature type="chain" id="PRO_5018272664" evidence="3">
    <location>
        <begin position="35"/>
        <end position="476"/>
    </location>
</feature>
<organism evidence="4 5">
    <name type="scientific">Terfezia boudieri ATCC MYA-4762</name>
    <dbReference type="NCBI Taxonomy" id="1051890"/>
    <lineage>
        <taxon>Eukaryota</taxon>
        <taxon>Fungi</taxon>
        <taxon>Dikarya</taxon>
        <taxon>Ascomycota</taxon>
        <taxon>Pezizomycotina</taxon>
        <taxon>Pezizomycetes</taxon>
        <taxon>Pezizales</taxon>
        <taxon>Pezizaceae</taxon>
        <taxon>Terfezia</taxon>
    </lineage>
</organism>
<dbReference type="Proteomes" id="UP000267821">
    <property type="component" value="Unassembled WGS sequence"/>
</dbReference>